<dbReference type="GO" id="GO:0032259">
    <property type="term" value="P:methylation"/>
    <property type="evidence" value="ECO:0007669"/>
    <property type="project" value="UniProtKB-KW"/>
</dbReference>
<proteinExistence type="predicted"/>
<keyword evidence="3" id="KW-0949">S-adenosyl-L-methionine</keyword>
<keyword evidence="1" id="KW-0489">Methyltransferase</keyword>
<dbReference type="Gene3D" id="3.40.50.150">
    <property type="entry name" value="Vaccinia Virus protein VP39"/>
    <property type="match status" value="1"/>
</dbReference>
<protein>
    <recommendedName>
        <fullName evidence="6">DNA (cytosine-5-)-methyltransferase</fullName>
    </recommendedName>
</protein>
<feature type="compositionally biased region" description="Basic and acidic residues" evidence="4">
    <location>
        <begin position="155"/>
        <end position="165"/>
    </location>
</feature>
<evidence type="ECO:0000313" key="5">
    <source>
        <dbReference type="EMBL" id="KKK96699.1"/>
    </source>
</evidence>
<feature type="region of interest" description="Disordered" evidence="4">
    <location>
        <begin position="84"/>
        <end position="104"/>
    </location>
</feature>
<dbReference type="EMBL" id="LAZR01046365">
    <property type="protein sequence ID" value="KKK96699.1"/>
    <property type="molecule type" value="Genomic_DNA"/>
</dbReference>
<feature type="region of interest" description="Disordered" evidence="4">
    <location>
        <begin position="119"/>
        <end position="194"/>
    </location>
</feature>
<evidence type="ECO:0008006" key="6">
    <source>
        <dbReference type="Google" id="ProtNLM"/>
    </source>
</evidence>
<comment type="caution">
    <text evidence="5">The sequence shown here is derived from an EMBL/GenBank/DDBJ whole genome shotgun (WGS) entry which is preliminary data.</text>
</comment>
<dbReference type="GO" id="GO:0008168">
    <property type="term" value="F:methyltransferase activity"/>
    <property type="evidence" value="ECO:0007669"/>
    <property type="project" value="UniProtKB-KW"/>
</dbReference>
<sequence>MWPDTIRIIRLVRPRWVLLENVPGLLGRGMSEVLGDLAASGYDAEWQCISAAAVGAPHIRDRVWIVGWDTRRGNDGERCSPQPGVFEGSHSFSTGIGKDVADADRGRLENERGCGIFDKERETFGDDSDRCGSQDVAHPTGPGQLRTEELENDQEDQRGGRRSDISECGQISGEDVADADRERGKSWGGQPRAESIIELSGKSVAYPPSGSEQSSGPQGDVGRFQETLLRESGYPHDWTVEPDVGRVAHGIPKRVDRLRALGNAIVPQVAEWIITAILAADMMQASE</sequence>
<organism evidence="5">
    <name type="scientific">marine sediment metagenome</name>
    <dbReference type="NCBI Taxonomy" id="412755"/>
    <lineage>
        <taxon>unclassified sequences</taxon>
        <taxon>metagenomes</taxon>
        <taxon>ecological metagenomes</taxon>
    </lineage>
</organism>
<dbReference type="InterPro" id="IPR031303">
    <property type="entry name" value="C5_meth_CS"/>
</dbReference>
<dbReference type="AlphaFoldDB" id="A0A0F9C2D2"/>
<evidence type="ECO:0000256" key="3">
    <source>
        <dbReference type="ARBA" id="ARBA00022691"/>
    </source>
</evidence>
<evidence type="ECO:0000256" key="4">
    <source>
        <dbReference type="SAM" id="MobiDB-lite"/>
    </source>
</evidence>
<reference evidence="5" key="1">
    <citation type="journal article" date="2015" name="Nature">
        <title>Complex archaea that bridge the gap between prokaryotes and eukaryotes.</title>
        <authorList>
            <person name="Spang A."/>
            <person name="Saw J.H."/>
            <person name="Jorgensen S.L."/>
            <person name="Zaremba-Niedzwiedzka K."/>
            <person name="Martijn J."/>
            <person name="Lind A.E."/>
            <person name="van Eijk R."/>
            <person name="Schleper C."/>
            <person name="Guy L."/>
            <person name="Ettema T.J."/>
        </authorList>
    </citation>
    <scope>NUCLEOTIDE SEQUENCE</scope>
</reference>
<evidence type="ECO:0000256" key="1">
    <source>
        <dbReference type="ARBA" id="ARBA00022603"/>
    </source>
</evidence>
<dbReference type="PROSITE" id="PS00095">
    <property type="entry name" value="C5_MTASE_2"/>
    <property type="match status" value="1"/>
</dbReference>
<evidence type="ECO:0000256" key="2">
    <source>
        <dbReference type="ARBA" id="ARBA00022679"/>
    </source>
</evidence>
<name>A0A0F9C2D2_9ZZZZ</name>
<dbReference type="InterPro" id="IPR001525">
    <property type="entry name" value="C5_MeTfrase"/>
</dbReference>
<accession>A0A0F9C2D2</accession>
<gene>
    <name evidence="5" type="ORF">LCGC14_2660160</name>
</gene>
<dbReference type="InterPro" id="IPR029063">
    <property type="entry name" value="SAM-dependent_MTases_sf"/>
</dbReference>
<dbReference type="SUPFAM" id="SSF53335">
    <property type="entry name" value="S-adenosyl-L-methionine-dependent methyltransferases"/>
    <property type="match status" value="1"/>
</dbReference>
<keyword evidence="2" id="KW-0808">Transferase</keyword>
<dbReference type="Pfam" id="PF00145">
    <property type="entry name" value="DNA_methylase"/>
    <property type="match status" value="1"/>
</dbReference>
<dbReference type="PRINTS" id="PR00105">
    <property type="entry name" value="C5METTRFRASE"/>
</dbReference>
<feature type="compositionally biased region" description="Basic and acidic residues" evidence="4">
    <location>
        <begin position="119"/>
        <end position="132"/>
    </location>
</feature>